<dbReference type="InterPro" id="IPR015168">
    <property type="entry name" value="SsuA/THI5"/>
</dbReference>
<dbReference type="PANTHER" id="PTHR31528:SF15">
    <property type="entry name" value="RIBOFLAVIN-BINDING PROTEIN RIBY"/>
    <property type="match status" value="1"/>
</dbReference>
<dbReference type="RefSeq" id="WP_248666626.1">
    <property type="nucleotide sequence ID" value="NZ_JALPRX010000034.1"/>
</dbReference>
<proteinExistence type="predicted"/>
<dbReference type="Proteomes" id="UP001139516">
    <property type="component" value="Unassembled WGS sequence"/>
</dbReference>
<evidence type="ECO:0000259" key="1">
    <source>
        <dbReference type="Pfam" id="PF09084"/>
    </source>
</evidence>
<protein>
    <submittedName>
        <fullName evidence="2">ABC transporter substrate-binding protein</fullName>
    </submittedName>
</protein>
<dbReference type="SUPFAM" id="SSF53850">
    <property type="entry name" value="Periplasmic binding protein-like II"/>
    <property type="match status" value="1"/>
</dbReference>
<evidence type="ECO:0000313" key="3">
    <source>
        <dbReference type="Proteomes" id="UP001139516"/>
    </source>
</evidence>
<keyword evidence="3" id="KW-1185">Reference proteome</keyword>
<dbReference type="AlphaFoldDB" id="A0A9X1YDE9"/>
<dbReference type="PANTHER" id="PTHR31528">
    <property type="entry name" value="4-AMINO-5-HYDROXYMETHYL-2-METHYLPYRIMIDINE PHOSPHATE SYNTHASE THI11-RELATED"/>
    <property type="match status" value="1"/>
</dbReference>
<dbReference type="PROSITE" id="PS51318">
    <property type="entry name" value="TAT"/>
    <property type="match status" value="1"/>
</dbReference>
<name>A0A9X1YDE9_9PROT</name>
<feature type="domain" description="SsuA/THI5-like" evidence="1">
    <location>
        <begin position="51"/>
        <end position="263"/>
    </location>
</feature>
<dbReference type="GO" id="GO:0009228">
    <property type="term" value="P:thiamine biosynthetic process"/>
    <property type="evidence" value="ECO:0007669"/>
    <property type="project" value="InterPro"/>
</dbReference>
<dbReference type="InterPro" id="IPR006311">
    <property type="entry name" value="TAT_signal"/>
</dbReference>
<comment type="caution">
    <text evidence="2">The sequence shown here is derived from an EMBL/GenBank/DDBJ whole genome shotgun (WGS) entry which is preliminary data.</text>
</comment>
<gene>
    <name evidence="2" type="ORF">M0638_08925</name>
</gene>
<accession>A0A9X1YDE9</accession>
<dbReference type="EMBL" id="JALPRX010000034">
    <property type="protein sequence ID" value="MCK8784501.1"/>
    <property type="molecule type" value="Genomic_DNA"/>
</dbReference>
<dbReference type="InterPro" id="IPR027939">
    <property type="entry name" value="NMT1/THI5"/>
</dbReference>
<evidence type="ECO:0000313" key="2">
    <source>
        <dbReference type="EMBL" id="MCK8784501.1"/>
    </source>
</evidence>
<dbReference type="Pfam" id="PF09084">
    <property type="entry name" value="NMT1"/>
    <property type="match status" value="1"/>
</dbReference>
<organism evidence="2 3">
    <name type="scientific">Roseomonas acroporae</name>
    <dbReference type="NCBI Taxonomy" id="2937791"/>
    <lineage>
        <taxon>Bacteria</taxon>
        <taxon>Pseudomonadati</taxon>
        <taxon>Pseudomonadota</taxon>
        <taxon>Alphaproteobacteria</taxon>
        <taxon>Acetobacterales</taxon>
        <taxon>Roseomonadaceae</taxon>
        <taxon>Roseomonas</taxon>
    </lineage>
</organism>
<reference evidence="2" key="1">
    <citation type="submission" date="2022-04" db="EMBL/GenBank/DDBJ databases">
        <title>Roseomonas acroporae sp. nov., isolated from coral Acropora digitifera.</title>
        <authorList>
            <person name="Sun H."/>
        </authorList>
    </citation>
    <scope>NUCLEOTIDE SEQUENCE</scope>
    <source>
        <strain evidence="2">NAR14</strain>
    </source>
</reference>
<dbReference type="Gene3D" id="3.40.190.10">
    <property type="entry name" value="Periplasmic binding protein-like II"/>
    <property type="match status" value="2"/>
</dbReference>
<sequence>MPHHAFHGGRRGFIAGAAGLAAASLCRPAIAQGSLDSVRFSCDFRIYGGTAPFFYGLDKGYFREAGIEARVDGAAGSAEAVTRVASGTYEFGCADISTVAEFAGRNPQAAPRVLMPIYDRFAAAIISPKSRGLDSFAALRGKTVGTGQSDAPSRILPSLLQRLNIPADSFNRVAVDIKLRDTMLLQGRVDAVVGMDYTVLFNLLGGGLPPAQVNCIYFADNGFDFYGQGLIVNQEVLARNPDLCRRMAVAVTRCWTGAARDPDGSIDSMMRREGLSDRNVERQRQQWVLDRLILTPNVRRNGIGAYDEARLRSGLAILAEGFQMQNPPTVEQVFDGRFIPDAALRRVA</sequence>